<dbReference type="GO" id="GO:0007005">
    <property type="term" value="P:mitochondrion organization"/>
    <property type="evidence" value="ECO:0007669"/>
    <property type="project" value="TreeGrafter"/>
</dbReference>
<proteinExistence type="inferred from homology"/>
<dbReference type="Gene3D" id="1.20.1050.10">
    <property type="match status" value="1"/>
</dbReference>
<dbReference type="Pfam" id="PF17171">
    <property type="entry name" value="GST_C_6"/>
    <property type="match status" value="1"/>
</dbReference>
<accession>A0A7R8V733</accession>
<evidence type="ECO:0000256" key="4">
    <source>
        <dbReference type="ARBA" id="ARBA00022787"/>
    </source>
</evidence>
<dbReference type="Proteomes" id="UP000594454">
    <property type="component" value="Chromosome 6"/>
</dbReference>
<keyword evidence="3" id="KW-0813">Transport</keyword>
<evidence type="ECO:0000256" key="7">
    <source>
        <dbReference type="ARBA" id="ARBA00023136"/>
    </source>
</evidence>
<dbReference type="InterPro" id="IPR050931">
    <property type="entry name" value="Mito_Protein_Transport_Metaxin"/>
</dbReference>
<evidence type="ECO:0000256" key="6">
    <source>
        <dbReference type="ARBA" id="ARBA00023128"/>
    </source>
</evidence>
<dbReference type="OMA" id="PIPFNFY"/>
<dbReference type="InterPro" id="IPR036282">
    <property type="entry name" value="Glutathione-S-Trfase_C_sf"/>
</dbReference>
<dbReference type="InterPro" id="IPR033468">
    <property type="entry name" value="Metaxin_GST"/>
</dbReference>
<feature type="transmembrane region" description="Helical" evidence="8">
    <location>
        <begin position="279"/>
        <end position="298"/>
    </location>
</feature>
<organism evidence="11 12">
    <name type="scientific">Hermetia illucens</name>
    <name type="common">Black soldier fly</name>
    <dbReference type="NCBI Taxonomy" id="343691"/>
    <lineage>
        <taxon>Eukaryota</taxon>
        <taxon>Metazoa</taxon>
        <taxon>Ecdysozoa</taxon>
        <taxon>Arthropoda</taxon>
        <taxon>Hexapoda</taxon>
        <taxon>Insecta</taxon>
        <taxon>Pterygota</taxon>
        <taxon>Neoptera</taxon>
        <taxon>Endopterygota</taxon>
        <taxon>Diptera</taxon>
        <taxon>Brachycera</taxon>
        <taxon>Stratiomyomorpha</taxon>
        <taxon>Stratiomyidae</taxon>
        <taxon>Hermetiinae</taxon>
        <taxon>Hermetia</taxon>
    </lineage>
</organism>
<keyword evidence="12" id="KW-1185">Reference proteome</keyword>
<keyword evidence="4" id="KW-1000">Mitochondrion outer membrane</keyword>
<feature type="domain" description="Metaxin glutathione S-transferase" evidence="10">
    <location>
        <begin position="173"/>
        <end position="236"/>
    </location>
</feature>
<evidence type="ECO:0008006" key="13">
    <source>
        <dbReference type="Google" id="ProtNLM"/>
    </source>
</evidence>
<dbReference type="GO" id="GO:0001401">
    <property type="term" value="C:SAM complex"/>
    <property type="evidence" value="ECO:0007669"/>
    <property type="project" value="InterPro"/>
</dbReference>
<dbReference type="SUPFAM" id="SSF47616">
    <property type="entry name" value="GST C-terminal domain-like"/>
    <property type="match status" value="1"/>
</dbReference>
<evidence type="ECO:0000256" key="3">
    <source>
        <dbReference type="ARBA" id="ARBA00022448"/>
    </source>
</evidence>
<dbReference type="GO" id="GO:0015031">
    <property type="term" value="P:protein transport"/>
    <property type="evidence" value="ECO:0007669"/>
    <property type="project" value="UniProtKB-KW"/>
</dbReference>
<name>A0A7R8V733_HERIL</name>
<keyword evidence="8" id="KW-1133">Transmembrane helix</keyword>
<keyword evidence="6" id="KW-0496">Mitochondrion</keyword>
<dbReference type="CDD" id="cd03078">
    <property type="entry name" value="GST_N_Metaxin1_like"/>
    <property type="match status" value="1"/>
</dbReference>
<keyword evidence="7 8" id="KW-0472">Membrane</keyword>
<protein>
    <recommendedName>
        <fullName evidence="13">Metaxin</fullName>
    </recommendedName>
</protein>
<dbReference type="InterPro" id="IPR019564">
    <property type="entry name" value="Sam37/metaxin_N"/>
</dbReference>
<evidence type="ECO:0000313" key="11">
    <source>
        <dbReference type="EMBL" id="CAD7093644.1"/>
    </source>
</evidence>
<dbReference type="PANTHER" id="PTHR12289:SF41">
    <property type="entry name" value="FAILED AXON CONNECTIONS-RELATED"/>
    <property type="match status" value="1"/>
</dbReference>
<dbReference type="OrthoDB" id="5835136at2759"/>
<dbReference type="PANTHER" id="PTHR12289">
    <property type="entry name" value="METAXIN RELATED"/>
    <property type="match status" value="1"/>
</dbReference>
<reference evidence="11 12" key="1">
    <citation type="submission" date="2020-11" db="EMBL/GenBank/DDBJ databases">
        <authorList>
            <person name="Wallbank WR R."/>
            <person name="Pardo Diaz C."/>
            <person name="Kozak K."/>
            <person name="Martin S."/>
            <person name="Jiggins C."/>
            <person name="Moest M."/>
            <person name="Warren A I."/>
            <person name="Generalovic N T."/>
            <person name="Byers J.R.P. K."/>
            <person name="Montejo-Kovacevich G."/>
            <person name="Yen C E."/>
        </authorList>
    </citation>
    <scope>NUCLEOTIDE SEQUENCE [LARGE SCALE GENOMIC DNA]</scope>
</reference>
<dbReference type="Pfam" id="PF10568">
    <property type="entry name" value="Tom37"/>
    <property type="match status" value="1"/>
</dbReference>
<dbReference type="InParanoid" id="A0A7R8V733"/>
<keyword evidence="8" id="KW-0812">Transmembrane</keyword>
<dbReference type="FunCoup" id="A0A7R8V733">
    <property type="interactions" value="1470"/>
</dbReference>
<comment type="subcellular location">
    <subcellularLocation>
        <location evidence="1">Mitochondrion outer membrane</location>
    </subcellularLocation>
</comment>
<dbReference type="AlphaFoldDB" id="A0A7R8V733"/>
<evidence type="ECO:0000313" key="12">
    <source>
        <dbReference type="Proteomes" id="UP000594454"/>
    </source>
</evidence>
<evidence type="ECO:0000259" key="10">
    <source>
        <dbReference type="Pfam" id="PF17171"/>
    </source>
</evidence>
<feature type="domain" description="Mitochondrial outer membrane transport complex Sam37/metaxin N-terminal" evidence="9">
    <location>
        <begin position="23"/>
        <end position="141"/>
    </location>
</feature>
<sequence>MTESTILFVYQGEWGLPSIDFDCLRALCAVKFTRAPIAINTKGNPFRSGDGRLPYIQAYKRKIVGYEQIISYLQEQGYTVNDQLPRNVSNLAEAYESLVFNDLHPYFQYFMFGSPDNIDQSRKLYANRTPFPLNFYYPAKYMKHADEVMQVFGGFSVHEKIEDHSTEMIIINAKKCVNLLSSKLGKNKYFFGQHYSSLDILVYAYLAILYNITLPNNPLQVHLQECPNLVKFIDRITKQHFAAEAYSSKDAKQKVDGNSTATLTPSEQEFAKTKRKTQILATLFAVVAMTAYATWMGIVKINADSYYDDLGYRDDDDGDEG</sequence>
<dbReference type="EMBL" id="LR899014">
    <property type="protein sequence ID" value="CAD7093644.1"/>
    <property type="molecule type" value="Genomic_DNA"/>
</dbReference>
<evidence type="ECO:0000259" key="9">
    <source>
        <dbReference type="Pfam" id="PF10568"/>
    </source>
</evidence>
<evidence type="ECO:0000256" key="5">
    <source>
        <dbReference type="ARBA" id="ARBA00022927"/>
    </source>
</evidence>
<keyword evidence="5" id="KW-0653">Protein transport</keyword>
<evidence type="ECO:0000256" key="8">
    <source>
        <dbReference type="SAM" id="Phobius"/>
    </source>
</evidence>
<evidence type="ECO:0000256" key="2">
    <source>
        <dbReference type="ARBA" id="ARBA00009170"/>
    </source>
</evidence>
<evidence type="ECO:0000256" key="1">
    <source>
        <dbReference type="ARBA" id="ARBA00004294"/>
    </source>
</evidence>
<comment type="similarity">
    <text evidence="2">Belongs to the metaxin family.</text>
</comment>
<gene>
    <name evidence="11" type="ORF">HERILL_LOCUS15918</name>
</gene>